<evidence type="ECO:0000256" key="2">
    <source>
        <dbReference type="ARBA" id="ARBA00005887"/>
    </source>
</evidence>
<evidence type="ECO:0000256" key="6">
    <source>
        <dbReference type="ARBA" id="ARBA00023136"/>
    </source>
</evidence>
<keyword evidence="11" id="KW-1185">Reference proteome</keyword>
<feature type="transmembrane region" description="Helical" evidence="8">
    <location>
        <begin position="129"/>
        <end position="150"/>
    </location>
</feature>
<evidence type="ECO:0000256" key="1">
    <source>
        <dbReference type="ARBA" id="ARBA00004141"/>
    </source>
</evidence>
<evidence type="ECO:0000313" key="10">
    <source>
        <dbReference type="EMBL" id="SPH20479.1"/>
    </source>
</evidence>
<organism evidence="10 11">
    <name type="scientific">Ascidiaceihabitans donghaensis</name>
    <dbReference type="NCBI Taxonomy" id="1510460"/>
    <lineage>
        <taxon>Bacteria</taxon>
        <taxon>Pseudomonadati</taxon>
        <taxon>Pseudomonadota</taxon>
        <taxon>Alphaproteobacteria</taxon>
        <taxon>Rhodobacterales</taxon>
        <taxon>Paracoccaceae</taxon>
        <taxon>Ascidiaceihabitans</taxon>
    </lineage>
</organism>
<feature type="transmembrane region" description="Helical" evidence="8">
    <location>
        <begin position="202"/>
        <end position="220"/>
    </location>
</feature>
<evidence type="ECO:0000256" key="4">
    <source>
        <dbReference type="ARBA" id="ARBA00022692"/>
    </source>
</evidence>
<feature type="domain" description="Ammonium transporter AmtB-like" evidence="9">
    <location>
        <begin position="13"/>
        <end position="394"/>
    </location>
</feature>
<evidence type="ECO:0000256" key="5">
    <source>
        <dbReference type="ARBA" id="ARBA00022989"/>
    </source>
</evidence>
<evidence type="ECO:0000256" key="3">
    <source>
        <dbReference type="ARBA" id="ARBA00022448"/>
    </source>
</evidence>
<dbReference type="PANTHER" id="PTHR43029">
    <property type="entry name" value="AMMONIUM TRANSPORTER MEP2"/>
    <property type="match status" value="1"/>
</dbReference>
<feature type="transmembrane region" description="Helical" evidence="8">
    <location>
        <begin position="170"/>
        <end position="190"/>
    </location>
</feature>
<name>A0A2R8BBP4_9RHOB</name>
<feature type="transmembrane region" description="Helical" evidence="8">
    <location>
        <begin position="46"/>
        <end position="64"/>
    </location>
</feature>
<evidence type="ECO:0000256" key="8">
    <source>
        <dbReference type="RuleBase" id="RU362002"/>
    </source>
</evidence>
<evidence type="ECO:0000259" key="9">
    <source>
        <dbReference type="Pfam" id="PF00909"/>
    </source>
</evidence>
<sequence>MELGGSMEQADTAWVLVATVLVFFMSLPGLALFYGGMVRSRNVISVFMQCYAVACVMAILWYLIGYSIAYGDANAVWGGVGKALLSGVTLDSNVGTLPEILFFAFQMMFAIITPALIIGAYAERVKFGFVIMFSGLWMILVYAPVAHWVWGGGFLSDGGIFGAVGVRDFAGGLVVHETAGIAALIIAIIIGPRLDRTRGPHNPGMVMIGAAMLWVGWLGFNGGSRLAADSSAAMAMTVTVMSAAAASLTWMFWETWKFGKFTLVGMVTGTISGLAAITPASGYVGPGYALMIGFVAGILCQETVYFLRDKLNVDDSLDVFAVHGAGGIFGSLMMAAVGAASWGVQLGGIAIIGVYTIAMTLVVVFFCKGVTGIRVDEATELEGLDTAVHGQRGYELNS</sequence>
<dbReference type="AlphaFoldDB" id="A0A2R8BBP4"/>
<dbReference type="Pfam" id="PF00909">
    <property type="entry name" value="Ammonium_transp"/>
    <property type="match status" value="1"/>
</dbReference>
<keyword evidence="6 8" id="KW-0472">Membrane</keyword>
<accession>A0A2R8BBP4</accession>
<dbReference type="Proteomes" id="UP000244880">
    <property type="component" value="Unassembled WGS sequence"/>
</dbReference>
<feature type="transmembrane region" description="Helical" evidence="8">
    <location>
        <begin position="12"/>
        <end position="34"/>
    </location>
</feature>
<comment type="subcellular location">
    <subcellularLocation>
        <location evidence="8">Cell membrane</location>
        <topology evidence="8">Multi-pass membrane protein</topology>
    </subcellularLocation>
    <subcellularLocation>
        <location evidence="1">Membrane</location>
        <topology evidence="1">Multi-pass membrane protein</topology>
    </subcellularLocation>
</comment>
<feature type="transmembrane region" description="Helical" evidence="8">
    <location>
        <begin position="346"/>
        <end position="367"/>
    </location>
</feature>
<feature type="transmembrane region" description="Helical" evidence="8">
    <location>
        <begin position="260"/>
        <end position="281"/>
    </location>
</feature>
<reference evidence="10 11" key="1">
    <citation type="submission" date="2018-03" db="EMBL/GenBank/DDBJ databases">
        <authorList>
            <person name="Keele B.F."/>
        </authorList>
    </citation>
    <scope>NUCLEOTIDE SEQUENCE [LARGE SCALE GENOMIC DNA]</scope>
    <source>
        <strain evidence="10 11">CECT 8599</strain>
    </source>
</reference>
<dbReference type="InterPro" id="IPR029020">
    <property type="entry name" value="Ammonium/urea_transptr"/>
</dbReference>
<evidence type="ECO:0000313" key="11">
    <source>
        <dbReference type="Proteomes" id="UP000244880"/>
    </source>
</evidence>
<gene>
    <name evidence="10" type="primary">amtB_1</name>
    <name evidence="10" type="ORF">ASD8599_01215</name>
</gene>
<dbReference type="Gene3D" id="1.10.3430.10">
    <property type="entry name" value="Ammonium transporter AmtB like domains"/>
    <property type="match status" value="1"/>
</dbReference>
<dbReference type="InterPro" id="IPR001905">
    <property type="entry name" value="Ammonium_transpt"/>
</dbReference>
<keyword evidence="5 8" id="KW-1133">Transmembrane helix</keyword>
<comment type="similarity">
    <text evidence="2 8">Belongs to the ammonia transporter channel (TC 1.A.11.2) family.</text>
</comment>
<dbReference type="GO" id="GO:0008519">
    <property type="term" value="F:ammonium channel activity"/>
    <property type="evidence" value="ECO:0007669"/>
    <property type="project" value="InterPro"/>
</dbReference>
<dbReference type="GO" id="GO:0005886">
    <property type="term" value="C:plasma membrane"/>
    <property type="evidence" value="ECO:0007669"/>
    <property type="project" value="UniProtKB-SubCell"/>
</dbReference>
<protein>
    <recommendedName>
        <fullName evidence="8">Ammonium transporter</fullName>
    </recommendedName>
</protein>
<dbReference type="SUPFAM" id="SSF111352">
    <property type="entry name" value="Ammonium transporter"/>
    <property type="match status" value="1"/>
</dbReference>
<evidence type="ECO:0000256" key="7">
    <source>
        <dbReference type="ARBA" id="ARBA00023177"/>
    </source>
</evidence>
<dbReference type="PANTHER" id="PTHR43029:SF10">
    <property type="entry name" value="AMMONIUM TRANSPORTER MEP2"/>
    <property type="match status" value="1"/>
</dbReference>
<keyword evidence="7 8" id="KW-0924">Ammonia transport</keyword>
<dbReference type="EMBL" id="OMOR01000001">
    <property type="protein sequence ID" value="SPH20479.1"/>
    <property type="molecule type" value="Genomic_DNA"/>
</dbReference>
<dbReference type="PROSITE" id="PS01219">
    <property type="entry name" value="AMMONIUM_TRANSP"/>
    <property type="match status" value="1"/>
</dbReference>
<keyword evidence="3 8" id="KW-0813">Transport</keyword>
<feature type="transmembrane region" description="Helical" evidence="8">
    <location>
        <begin position="232"/>
        <end position="253"/>
    </location>
</feature>
<proteinExistence type="inferred from homology"/>
<dbReference type="NCBIfam" id="TIGR00836">
    <property type="entry name" value="amt"/>
    <property type="match status" value="1"/>
</dbReference>
<feature type="transmembrane region" description="Helical" evidence="8">
    <location>
        <begin position="319"/>
        <end position="340"/>
    </location>
</feature>
<dbReference type="InterPro" id="IPR024041">
    <property type="entry name" value="NH4_transpt_AmtB-like_dom"/>
</dbReference>
<feature type="transmembrane region" description="Helical" evidence="8">
    <location>
        <begin position="287"/>
        <end position="307"/>
    </location>
</feature>
<feature type="transmembrane region" description="Helical" evidence="8">
    <location>
        <begin position="100"/>
        <end position="122"/>
    </location>
</feature>
<keyword evidence="4 8" id="KW-0812">Transmembrane</keyword>
<dbReference type="InterPro" id="IPR018047">
    <property type="entry name" value="Ammonium_transpt_CS"/>
</dbReference>